<dbReference type="Proteomes" id="UP000598146">
    <property type="component" value="Unassembled WGS sequence"/>
</dbReference>
<evidence type="ECO:0000256" key="2">
    <source>
        <dbReference type="ARBA" id="ARBA00022670"/>
    </source>
</evidence>
<evidence type="ECO:0000256" key="3">
    <source>
        <dbReference type="ARBA" id="ARBA00022801"/>
    </source>
</evidence>
<dbReference type="InterPro" id="IPR023827">
    <property type="entry name" value="Peptidase_S8_Asp-AS"/>
</dbReference>
<sequence length="525" mass="54213">MREVKPLPAVVSGLLLLALVPGAAEPITSDYTVVAADGVSVPDATAAIRSAGGTVVKRNDAVGVYRVTSADARFAAKAATSPALIGASELRAIGRVSTAPAGRPAGLPVGAPGPAALDPLDDKLWGLRMIRADRARKVRGGDPGVTVGVLDTGLDASHPDLAPHFSRTLSRNFAPDIPDADGPCEVKSCLDPVGTDDGGHGTHVAGTIGAAADGFGISGVAPGVTLVELKGGQDSGFFFLDPVVDALTYAGDAGLDVVNMSFFVDPWRYLCPANPADSQERQAEQRAILAGLTRALKYAHDKGVTLISSLGNGHEDLGRPRPDRSSPNYGADPYERKIDNATCRQMPQEDPYVINTTALGPSGNKADYSNYGVEQADVAAPGGDESDGHGTAGAILSSYPKLVLQAQGLVDEKGEITGSGAGSVEKHCSSAGACAYYLYTQGTSMAAPHVSGVAALILSRDGTTMTPDAVERELYRTAIDRPCPKPRVQTYPDRPAEFTARCEGGRTFNGFYGHGIVDAHAAVGG</sequence>
<dbReference type="PANTHER" id="PTHR43806">
    <property type="entry name" value="PEPTIDASE S8"/>
    <property type="match status" value="1"/>
</dbReference>
<feature type="chain" id="PRO_5039350953" evidence="9">
    <location>
        <begin position="24"/>
        <end position="525"/>
    </location>
</feature>
<dbReference type="PANTHER" id="PTHR43806:SF11">
    <property type="entry name" value="CEREVISIN-RELATED"/>
    <property type="match status" value="1"/>
</dbReference>
<feature type="compositionally biased region" description="Basic and acidic residues" evidence="8">
    <location>
        <begin position="313"/>
        <end position="324"/>
    </location>
</feature>
<dbReference type="InterPro" id="IPR000209">
    <property type="entry name" value="Peptidase_S8/S53_dom"/>
</dbReference>
<evidence type="ECO:0000313" key="11">
    <source>
        <dbReference type="EMBL" id="MBG0568925.1"/>
    </source>
</evidence>
<proteinExistence type="inferred from homology"/>
<dbReference type="InterPro" id="IPR023828">
    <property type="entry name" value="Peptidase_S8_Ser-AS"/>
</dbReference>
<dbReference type="PROSITE" id="PS00138">
    <property type="entry name" value="SUBTILASE_SER"/>
    <property type="match status" value="1"/>
</dbReference>
<keyword evidence="3 6" id="KW-0378">Hydrolase</keyword>
<dbReference type="EMBL" id="JADQTO010000048">
    <property type="protein sequence ID" value="MBG0568925.1"/>
    <property type="molecule type" value="Genomic_DNA"/>
</dbReference>
<evidence type="ECO:0000256" key="4">
    <source>
        <dbReference type="ARBA" id="ARBA00022825"/>
    </source>
</evidence>
<keyword evidence="2 6" id="KW-0645">Protease</keyword>
<evidence type="ECO:0000259" key="10">
    <source>
        <dbReference type="Pfam" id="PF00082"/>
    </source>
</evidence>
<evidence type="ECO:0000256" key="5">
    <source>
        <dbReference type="PIRSR" id="PIRSR615500-1"/>
    </source>
</evidence>
<organism evidence="11 12">
    <name type="scientific">Actinoplanes aureus</name>
    <dbReference type="NCBI Taxonomy" id="2792083"/>
    <lineage>
        <taxon>Bacteria</taxon>
        <taxon>Bacillati</taxon>
        <taxon>Actinomycetota</taxon>
        <taxon>Actinomycetes</taxon>
        <taxon>Micromonosporales</taxon>
        <taxon>Micromonosporaceae</taxon>
        <taxon>Actinoplanes</taxon>
    </lineage>
</organism>
<evidence type="ECO:0000256" key="1">
    <source>
        <dbReference type="ARBA" id="ARBA00011073"/>
    </source>
</evidence>
<feature type="signal peptide" evidence="9">
    <location>
        <begin position="1"/>
        <end position="23"/>
    </location>
</feature>
<protein>
    <submittedName>
        <fullName evidence="11">S8 family serine peptidase</fullName>
    </submittedName>
</protein>
<dbReference type="PROSITE" id="PS00137">
    <property type="entry name" value="SUBTILASE_HIS"/>
    <property type="match status" value="1"/>
</dbReference>
<keyword evidence="9" id="KW-0732">Signal</keyword>
<dbReference type="Pfam" id="PF00082">
    <property type="entry name" value="Peptidase_S8"/>
    <property type="match status" value="1"/>
</dbReference>
<gene>
    <name evidence="11" type="ORF">I4J89_46680</name>
</gene>
<feature type="active site" description="Charge relay system" evidence="5 6">
    <location>
        <position position="444"/>
    </location>
</feature>
<evidence type="ECO:0000256" key="9">
    <source>
        <dbReference type="SAM" id="SignalP"/>
    </source>
</evidence>
<dbReference type="PROSITE" id="PS00136">
    <property type="entry name" value="SUBTILASE_ASP"/>
    <property type="match status" value="1"/>
</dbReference>
<keyword evidence="12" id="KW-1185">Reference proteome</keyword>
<dbReference type="InterPro" id="IPR022398">
    <property type="entry name" value="Peptidase_S8_His-AS"/>
</dbReference>
<comment type="caution">
    <text evidence="11">The sequence shown here is derived from an EMBL/GenBank/DDBJ whole genome shotgun (WGS) entry which is preliminary data.</text>
</comment>
<feature type="active site" description="Charge relay system" evidence="5 6">
    <location>
        <position position="200"/>
    </location>
</feature>
<dbReference type="InterPro" id="IPR036852">
    <property type="entry name" value="Peptidase_S8/S53_dom_sf"/>
</dbReference>
<feature type="region of interest" description="Disordered" evidence="8">
    <location>
        <begin position="310"/>
        <end position="334"/>
    </location>
</feature>
<dbReference type="InterPro" id="IPR015500">
    <property type="entry name" value="Peptidase_S8_subtilisin-rel"/>
</dbReference>
<evidence type="ECO:0000256" key="7">
    <source>
        <dbReference type="RuleBase" id="RU003355"/>
    </source>
</evidence>
<dbReference type="PROSITE" id="PS51892">
    <property type="entry name" value="SUBTILASE"/>
    <property type="match status" value="1"/>
</dbReference>
<evidence type="ECO:0000256" key="8">
    <source>
        <dbReference type="SAM" id="MobiDB-lite"/>
    </source>
</evidence>
<reference evidence="11" key="1">
    <citation type="submission" date="2020-11" db="EMBL/GenBank/DDBJ databases">
        <title>Isolation and identification of active actinomycetes.</title>
        <authorList>
            <person name="Sun X."/>
        </authorList>
    </citation>
    <scope>NUCLEOTIDE SEQUENCE</scope>
    <source>
        <strain evidence="11">NEAU-A11</strain>
    </source>
</reference>
<dbReference type="PRINTS" id="PR00723">
    <property type="entry name" value="SUBTILISIN"/>
</dbReference>
<keyword evidence="4 6" id="KW-0720">Serine protease</keyword>
<feature type="active site" description="Charge relay system" evidence="5 6">
    <location>
        <position position="151"/>
    </location>
</feature>
<evidence type="ECO:0000313" key="12">
    <source>
        <dbReference type="Proteomes" id="UP000598146"/>
    </source>
</evidence>
<dbReference type="InterPro" id="IPR050131">
    <property type="entry name" value="Peptidase_S8_subtilisin-like"/>
</dbReference>
<dbReference type="SUPFAM" id="SSF52743">
    <property type="entry name" value="Subtilisin-like"/>
    <property type="match status" value="1"/>
</dbReference>
<evidence type="ECO:0000256" key="6">
    <source>
        <dbReference type="PROSITE-ProRule" id="PRU01240"/>
    </source>
</evidence>
<dbReference type="AlphaFoldDB" id="A0A931CFG8"/>
<dbReference type="GO" id="GO:0004252">
    <property type="term" value="F:serine-type endopeptidase activity"/>
    <property type="evidence" value="ECO:0007669"/>
    <property type="project" value="UniProtKB-UniRule"/>
</dbReference>
<comment type="similarity">
    <text evidence="1 6 7">Belongs to the peptidase S8 family.</text>
</comment>
<dbReference type="Gene3D" id="3.40.50.200">
    <property type="entry name" value="Peptidase S8/S53 domain"/>
    <property type="match status" value="1"/>
</dbReference>
<dbReference type="GO" id="GO:0006508">
    <property type="term" value="P:proteolysis"/>
    <property type="evidence" value="ECO:0007669"/>
    <property type="project" value="UniProtKB-KW"/>
</dbReference>
<feature type="domain" description="Peptidase S8/S53" evidence="10">
    <location>
        <begin position="144"/>
        <end position="515"/>
    </location>
</feature>
<name>A0A931CFG8_9ACTN</name>
<accession>A0A931CFG8</accession>